<keyword evidence="3 6" id="KW-0378">Hydrolase</keyword>
<proteinExistence type="inferred from homology"/>
<protein>
    <submittedName>
        <fullName evidence="6">Creatinine amidohydrolase</fullName>
        <ecNumber evidence="6">3.5.2.10</ecNumber>
    </submittedName>
</protein>
<dbReference type="GO" id="GO:0009231">
    <property type="term" value="P:riboflavin biosynthetic process"/>
    <property type="evidence" value="ECO:0007669"/>
    <property type="project" value="TreeGrafter"/>
</dbReference>
<name>A0A0M2NN33_9FIRM</name>
<organism evidence="6 7">
    <name type="scientific">Christensenella hongkongensis</name>
    <dbReference type="NCBI Taxonomy" id="270498"/>
    <lineage>
        <taxon>Bacteria</taxon>
        <taxon>Bacillati</taxon>
        <taxon>Bacillota</taxon>
        <taxon>Clostridia</taxon>
        <taxon>Christensenellales</taxon>
        <taxon>Christensenellaceae</taxon>
        <taxon>Christensenella</taxon>
    </lineage>
</organism>
<dbReference type="GO" id="GO:0016811">
    <property type="term" value="F:hydrolase activity, acting on carbon-nitrogen (but not peptide) bonds, in linear amides"/>
    <property type="evidence" value="ECO:0007669"/>
    <property type="project" value="TreeGrafter"/>
</dbReference>
<evidence type="ECO:0000256" key="3">
    <source>
        <dbReference type="ARBA" id="ARBA00022801"/>
    </source>
</evidence>
<keyword evidence="4" id="KW-0862">Zinc</keyword>
<dbReference type="EMBL" id="LAYJ01000068">
    <property type="protein sequence ID" value="KKI51610.1"/>
    <property type="molecule type" value="Genomic_DNA"/>
</dbReference>
<evidence type="ECO:0000313" key="6">
    <source>
        <dbReference type="EMBL" id="KKI51610.1"/>
    </source>
</evidence>
<dbReference type="AlphaFoldDB" id="A0A0M2NN33"/>
<keyword evidence="7" id="KW-1185">Reference proteome</keyword>
<dbReference type="STRING" id="270498.CHK_0776"/>
<comment type="cofactor">
    <cofactor evidence="1">
        <name>Zn(2+)</name>
        <dbReference type="ChEBI" id="CHEBI:29105"/>
    </cofactor>
</comment>
<evidence type="ECO:0000313" key="7">
    <source>
        <dbReference type="Proteomes" id="UP000034076"/>
    </source>
</evidence>
<dbReference type="Pfam" id="PF02633">
    <property type="entry name" value="Creatininase"/>
    <property type="match status" value="1"/>
</dbReference>
<evidence type="ECO:0000256" key="2">
    <source>
        <dbReference type="ARBA" id="ARBA00022723"/>
    </source>
</evidence>
<accession>A0A0M2NN33</accession>
<reference evidence="6 7" key="1">
    <citation type="submission" date="2015-04" db="EMBL/GenBank/DDBJ databases">
        <title>Draft genome sequence of bacteremic isolate Catabacter hongkongensis type strain HKU16T.</title>
        <authorList>
            <person name="Lau S.K."/>
            <person name="Teng J.L."/>
            <person name="Huang Y."/>
            <person name="Curreem S.O."/>
            <person name="Tsui S.K."/>
            <person name="Woo P.C."/>
        </authorList>
    </citation>
    <scope>NUCLEOTIDE SEQUENCE [LARGE SCALE GENOMIC DNA]</scope>
    <source>
        <strain evidence="6 7">HKU16</strain>
    </source>
</reference>
<dbReference type="EC" id="3.5.2.10" evidence="6"/>
<gene>
    <name evidence="6" type="ORF">CHK_0776</name>
</gene>
<evidence type="ECO:0000256" key="4">
    <source>
        <dbReference type="ARBA" id="ARBA00022833"/>
    </source>
</evidence>
<dbReference type="SUPFAM" id="SSF102215">
    <property type="entry name" value="Creatininase"/>
    <property type="match status" value="1"/>
</dbReference>
<dbReference type="OrthoDB" id="9801445at2"/>
<dbReference type="GO" id="GO:0046872">
    <property type="term" value="F:metal ion binding"/>
    <property type="evidence" value="ECO:0007669"/>
    <property type="project" value="UniProtKB-KW"/>
</dbReference>
<dbReference type="PANTHER" id="PTHR35005:SF1">
    <property type="entry name" value="2-AMINO-5-FORMYLAMINO-6-RIBOSYLAMINOPYRIMIDIN-4(3H)-ONE 5'-MONOPHOSPHATE DEFORMYLASE"/>
    <property type="match status" value="1"/>
</dbReference>
<dbReference type="InterPro" id="IPR024087">
    <property type="entry name" value="Creatininase-like_sf"/>
</dbReference>
<dbReference type="InterPro" id="IPR003785">
    <property type="entry name" value="Creatininase/forma_Hydrolase"/>
</dbReference>
<comment type="similarity">
    <text evidence="5">Belongs to the creatininase superfamily.</text>
</comment>
<comment type="caution">
    <text evidence="6">The sequence shown here is derived from an EMBL/GenBank/DDBJ whole genome shotgun (WGS) entry which is preliminary data.</text>
</comment>
<dbReference type="RefSeq" id="WP_046442722.1">
    <property type="nucleotide sequence ID" value="NZ_LAYJ01000068.1"/>
</dbReference>
<sequence>MSFYFQEKTWPELKEYVDRDALIILPVGEVEEHSLYLPVDCDARIAEYLCAQIADEIQDEIPVLVMPAVWSGYTPKAVAKWPGAMRLRPQVFADMIHDICASIAEMGFSRLLMLDCHGQHGPMLNMATKLIADEYGYYYTVASPVAFSAAEFNRIRKSPRGGCSHSGEWEASLIMLISPELVKEEKFCNDDLLKHHSDFVAGDACFGGQKVVWSTFGIQQPKYGACGDPTQASAQTGQVIVDAIRKNFKRFLKEYYFHETILPE</sequence>
<dbReference type="Proteomes" id="UP000034076">
    <property type="component" value="Unassembled WGS sequence"/>
</dbReference>
<keyword evidence="2" id="KW-0479">Metal-binding</keyword>
<dbReference type="Gene3D" id="3.40.50.10310">
    <property type="entry name" value="Creatininase"/>
    <property type="match status" value="1"/>
</dbReference>
<evidence type="ECO:0000256" key="5">
    <source>
        <dbReference type="ARBA" id="ARBA00024029"/>
    </source>
</evidence>
<dbReference type="PANTHER" id="PTHR35005">
    <property type="entry name" value="3-DEHYDRO-SCYLLO-INOSOSE HYDROLASE"/>
    <property type="match status" value="1"/>
</dbReference>
<dbReference type="GO" id="GO:0047789">
    <property type="term" value="F:creatininase activity"/>
    <property type="evidence" value="ECO:0007669"/>
    <property type="project" value="UniProtKB-EC"/>
</dbReference>
<evidence type="ECO:0000256" key="1">
    <source>
        <dbReference type="ARBA" id="ARBA00001947"/>
    </source>
</evidence>